<comment type="caution">
    <text evidence="16">Lacks conserved residue(s) required for the propagation of feature annotation.</text>
</comment>
<keyword evidence="7 14" id="KW-0547">Nucleotide-binding</keyword>
<evidence type="ECO:0000256" key="2">
    <source>
        <dbReference type="ARBA" id="ARBA00004651"/>
    </source>
</evidence>
<dbReference type="InterPro" id="IPR050860">
    <property type="entry name" value="FeoB_GTPase"/>
</dbReference>
<dbReference type="InterPro" id="IPR011640">
    <property type="entry name" value="Fe2_transport_prot_B_C"/>
</dbReference>
<feature type="transmembrane region" description="Helical" evidence="16">
    <location>
        <begin position="417"/>
        <end position="438"/>
    </location>
</feature>
<dbReference type="PANTHER" id="PTHR43185">
    <property type="entry name" value="FERROUS IRON TRANSPORT PROTEIN B"/>
    <property type="match status" value="1"/>
</dbReference>
<dbReference type="eggNOG" id="COG0370">
    <property type="taxonomic scope" value="Bacteria"/>
</dbReference>
<feature type="transmembrane region" description="Helical" evidence="16">
    <location>
        <begin position="477"/>
        <end position="497"/>
    </location>
</feature>
<dbReference type="EMBL" id="JGYX01000003">
    <property type="protein sequence ID" value="KFI60849.1"/>
    <property type="molecule type" value="Genomic_DNA"/>
</dbReference>
<evidence type="ECO:0000256" key="7">
    <source>
        <dbReference type="ARBA" id="ARBA00022741"/>
    </source>
</evidence>
<dbReference type="InterPro" id="IPR003373">
    <property type="entry name" value="Fe2_transport_prot-B"/>
</dbReference>
<evidence type="ECO:0000256" key="10">
    <source>
        <dbReference type="ARBA" id="ARBA00023065"/>
    </source>
</evidence>
<keyword evidence="12 16" id="KW-0472">Membrane</keyword>
<feature type="binding site" evidence="15">
    <location>
        <position position="91"/>
    </location>
    <ligand>
        <name>Mg(2+)</name>
        <dbReference type="ChEBI" id="CHEBI:18420"/>
        <label>2</label>
    </ligand>
</feature>
<dbReference type="InterPro" id="IPR011642">
    <property type="entry name" value="Gate_dom"/>
</dbReference>
<keyword evidence="4" id="KW-1003">Cell membrane</keyword>
<dbReference type="SUPFAM" id="SSF52540">
    <property type="entry name" value="P-loop containing nucleoside triphosphate hydrolases"/>
    <property type="match status" value="1"/>
</dbReference>
<keyword evidence="8 16" id="KW-1133">Transmembrane helix</keyword>
<dbReference type="PROSITE" id="PS51711">
    <property type="entry name" value="G_FEOB"/>
    <property type="match status" value="1"/>
</dbReference>
<dbReference type="Proteomes" id="UP000029046">
    <property type="component" value="Unassembled WGS sequence"/>
</dbReference>
<dbReference type="GO" id="GO:0005525">
    <property type="term" value="F:GTP binding"/>
    <property type="evidence" value="ECO:0007669"/>
    <property type="project" value="UniProtKB-KW"/>
</dbReference>
<dbReference type="CDD" id="cd01879">
    <property type="entry name" value="FeoB"/>
    <property type="match status" value="1"/>
</dbReference>
<comment type="function">
    <text evidence="1 16">Probable transporter of a GTP-driven Fe(2+) uptake system.</text>
</comment>
<dbReference type="Gene3D" id="3.40.50.300">
    <property type="entry name" value="P-loop containing nucleotide triphosphate hydrolases"/>
    <property type="match status" value="1"/>
</dbReference>
<comment type="subcellular location">
    <subcellularLocation>
        <location evidence="16">Cell inner membrane</location>
        <topology evidence="16">Multi-pass membrane protein</topology>
    </subcellularLocation>
    <subcellularLocation>
        <location evidence="2">Cell membrane</location>
        <topology evidence="2">Multi-pass membrane protein</topology>
    </subcellularLocation>
</comment>
<evidence type="ECO:0000256" key="9">
    <source>
        <dbReference type="ARBA" id="ARBA00023004"/>
    </source>
</evidence>
<feature type="binding site" evidence="14">
    <location>
        <begin position="76"/>
        <end position="83"/>
    </location>
    <ligand>
        <name>GTP</name>
        <dbReference type="ChEBI" id="CHEBI:37565"/>
        <label>1</label>
    </ligand>
</feature>
<keyword evidence="5 16" id="KW-0410">Iron transport</keyword>
<feature type="transmembrane region" description="Helical" evidence="16">
    <location>
        <begin position="371"/>
        <end position="391"/>
    </location>
</feature>
<dbReference type="GO" id="GO:0015093">
    <property type="term" value="F:ferrous iron transmembrane transporter activity"/>
    <property type="evidence" value="ECO:0007669"/>
    <property type="project" value="UniProtKB-UniRule"/>
</dbReference>
<evidence type="ECO:0000256" key="12">
    <source>
        <dbReference type="ARBA" id="ARBA00023136"/>
    </source>
</evidence>
<accession>A0A087APZ9</accession>
<protein>
    <recommendedName>
        <fullName evidence="13 16">Ferrous iron transport protein B</fullName>
    </recommendedName>
</protein>
<feature type="region of interest" description="Disordered" evidence="17">
    <location>
        <begin position="840"/>
        <end position="864"/>
    </location>
</feature>
<feature type="binding site" evidence="15">
    <location>
        <position position="88"/>
    </location>
    <ligand>
        <name>Mg(2+)</name>
        <dbReference type="ChEBI" id="CHEBI:18420"/>
        <label>2</label>
    </ligand>
</feature>
<evidence type="ECO:0000256" key="13">
    <source>
        <dbReference type="NCBIfam" id="TIGR00437"/>
    </source>
</evidence>
<keyword evidence="3 16" id="KW-0813">Transport</keyword>
<dbReference type="Pfam" id="PF07670">
    <property type="entry name" value="Gate"/>
    <property type="match status" value="2"/>
</dbReference>
<evidence type="ECO:0000256" key="11">
    <source>
        <dbReference type="ARBA" id="ARBA00023134"/>
    </source>
</evidence>
<evidence type="ECO:0000256" key="16">
    <source>
        <dbReference type="RuleBase" id="RU362098"/>
    </source>
</evidence>
<feature type="binding site" evidence="14">
    <location>
        <begin position="129"/>
        <end position="132"/>
    </location>
    <ligand>
        <name>GTP</name>
        <dbReference type="ChEBI" id="CHEBI:37565"/>
        <label>1</label>
    </ligand>
</feature>
<keyword evidence="11 14" id="KW-0342">GTP-binding</keyword>
<evidence type="ECO:0000313" key="20">
    <source>
        <dbReference type="Proteomes" id="UP000029046"/>
    </source>
</evidence>
<keyword evidence="15" id="KW-0479">Metal-binding</keyword>
<comment type="caution">
    <text evidence="19">The sequence shown here is derived from an EMBL/GenBank/DDBJ whole genome shotgun (WGS) entry which is preliminary data.</text>
</comment>
<organism evidence="19 20">
    <name type="scientific">Bifidobacterium pullorum subsp. gallinarum</name>
    <dbReference type="NCBI Taxonomy" id="78344"/>
    <lineage>
        <taxon>Bacteria</taxon>
        <taxon>Bacillati</taxon>
        <taxon>Actinomycetota</taxon>
        <taxon>Actinomycetes</taxon>
        <taxon>Bifidobacteriales</taxon>
        <taxon>Bifidobacteriaceae</taxon>
        <taxon>Bifidobacterium</taxon>
    </lineage>
</organism>
<evidence type="ECO:0000256" key="1">
    <source>
        <dbReference type="ARBA" id="ARBA00003926"/>
    </source>
</evidence>
<evidence type="ECO:0000256" key="5">
    <source>
        <dbReference type="ARBA" id="ARBA00022496"/>
    </source>
</evidence>
<dbReference type="NCBIfam" id="TIGR00437">
    <property type="entry name" value="feoB"/>
    <property type="match status" value="1"/>
</dbReference>
<evidence type="ECO:0000256" key="6">
    <source>
        <dbReference type="ARBA" id="ARBA00022692"/>
    </source>
</evidence>
<dbReference type="Pfam" id="PF02421">
    <property type="entry name" value="FeoB_N"/>
    <property type="match status" value="1"/>
</dbReference>
<comment type="similarity">
    <text evidence="16">Belongs to the TRAFAC class TrmE-Era-EngA-EngB-Septin-like GTPase superfamily. FeoB GTPase (TC 9.A.8) family.</text>
</comment>
<evidence type="ECO:0000313" key="19">
    <source>
        <dbReference type="EMBL" id="KFI60849.1"/>
    </source>
</evidence>
<evidence type="ECO:0000256" key="4">
    <source>
        <dbReference type="ARBA" id="ARBA00022475"/>
    </source>
</evidence>
<keyword evidence="9 16" id="KW-0408">Iron</keyword>
<evidence type="ECO:0000256" key="15">
    <source>
        <dbReference type="PIRSR" id="PIRSR603373-2"/>
    </source>
</evidence>
<feature type="transmembrane region" description="Helical" evidence="16">
    <location>
        <begin position="533"/>
        <end position="554"/>
    </location>
</feature>
<reference evidence="19 20" key="1">
    <citation type="submission" date="2014-03" db="EMBL/GenBank/DDBJ databases">
        <title>Genomics of Bifidobacteria.</title>
        <authorList>
            <person name="Ventura M."/>
            <person name="Milani C."/>
            <person name="Lugli G.A."/>
        </authorList>
    </citation>
    <scope>NUCLEOTIDE SEQUENCE [LARGE SCALE GENOMIC DNA]</scope>
    <source>
        <strain evidence="19 20">LMG 11586</strain>
    </source>
</reference>
<proteinExistence type="inferred from homology"/>
<evidence type="ECO:0000256" key="3">
    <source>
        <dbReference type="ARBA" id="ARBA00022448"/>
    </source>
</evidence>
<name>A0A087APZ9_9BIFI</name>
<evidence type="ECO:0000256" key="17">
    <source>
        <dbReference type="SAM" id="MobiDB-lite"/>
    </source>
</evidence>
<dbReference type="Pfam" id="PF07664">
    <property type="entry name" value="FeoB_C"/>
    <property type="match status" value="1"/>
</dbReference>
<dbReference type="PANTHER" id="PTHR43185:SF1">
    <property type="entry name" value="FE(2+) TRANSPORTER FEOB"/>
    <property type="match status" value="1"/>
</dbReference>
<dbReference type="GO" id="GO:0046872">
    <property type="term" value="F:metal ion binding"/>
    <property type="evidence" value="ECO:0007669"/>
    <property type="project" value="UniProtKB-KW"/>
</dbReference>
<feature type="transmembrane region" description="Helical" evidence="16">
    <location>
        <begin position="337"/>
        <end position="359"/>
    </location>
</feature>
<feature type="binding site" evidence="15">
    <location>
        <position position="87"/>
    </location>
    <ligand>
        <name>Mg(2+)</name>
        <dbReference type="ChEBI" id="CHEBI:18420"/>
        <label>2</label>
    </ligand>
</feature>
<dbReference type="InterPro" id="IPR027417">
    <property type="entry name" value="P-loop_NTPase"/>
</dbReference>
<feature type="transmembrane region" description="Helical" evidence="16">
    <location>
        <begin position="656"/>
        <end position="678"/>
    </location>
</feature>
<feature type="region of interest" description="Disordered" evidence="17">
    <location>
        <begin position="717"/>
        <end position="738"/>
    </location>
</feature>
<evidence type="ECO:0000259" key="18">
    <source>
        <dbReference type="PROSITE" id="PS51711"/>
    </source>
</evidence>
<dbReference type="AlphaFoldDB" id="A0A087APZ9"/>
<keyword evidence="20" id="KW-1185">Reference proteome</keyword>
<sequence>MTAPMNGLPPHTAEHGDHAHRRGFGALFAGRGDQTVRFDRRDTDRMSVVGRDGGARTEATDGEHEADALRHVVFVGNPNVGKSSLFNTLLGARTKVMNAPGTTVLLETGRLHYRGPDGNGPAEVWDCTDTPGTYSLLPLSPDEKVAADAVMGAEGLPRPDLVVAVLDATNIARSLYFLAMVVELGAPTVVALTMNDLAEAQGCGVDAERLSALLDGLPVVAVDGRTGAGTDRLVRAIADGFRGTPVPEGLHPLTGTANVRAWVEDHADARFDWAARIIRGLDLQMRDRVTLSDRIDRVLLHPVLGIVMFLAVMYLVFQATTTLAGPMQDWFDVTVRGWLAAMVDTVFSWFGPAASTGWAHALVVDGVLDGVVTVLTFIPPMGIMFLLLSLLEDSGYLARAAFVMDRAMRTIGLDGRAFLPIIVGFGCNLPALAATRTLPDSRQRVLTGMLIPFSSCSARLSVYLVLAYAFFRGHAGSVVFLMYVLSVAVILLAGLLLRHTKFRGLKPEPFAMSLPPYQCPRLVMLIRSVLGRLWGFVRGASSVIVTMIVALWVLQGIPATPGAGSFGQVEDVHDSVYGVVADAVAPVFTPAGFGDWHASAALITGFVAKEVVVGSMSQSYNVAGGDDATEQRQGEGTLGARLRESFDASSGGHGRAAAAAFLLFVLAYTPCLATVAELKRQYGFRTMLQTVGVEPDRGLCARRRHLSAAEARMVSAQSSRWRRAGGSGTMPPDRRHADGDADAVTQVIADLESGMTLEACARHRGLPRGFVAMIADHARRTGRLQVMDLSPRAACGEAWCNPDPGSLICAGCPLLPRHKPTPQKRDLDRDQAAGLPHALRDGLRVGGTGSPHGGLLARLRSRRG</sequence>
<feature type="domain" description="FeoB-type G" evidence="18">
    <location>
        <begin position="69"/>
        <end position="243"/>
    </location>
</feature>
<evidence type="ECO:0000256" key="14">
    <source>
        <dbReference type="PIRSR" id="PIRSR603373-1"/>
    </source>
</evidence>
<keyword evidence="6 16" id="KW-0812">Transmembrane</keyword>
<evidence type="ECO:0000256" key="8">
    <source>
        <dbReference type="ARBA" id="ARBA00022989"/>
    </source>
</evidence>
<keyword evidence="15" id="KW-0460">Magnesium</keyword>
<feature type="transmembrane region" description="Helical" evidence="16">
    <location>
        <begin position="298"/>
        <end position="317"/>
    </location>
</feature>
<keyword evidence="10" id="KW-0406">Ion transport</keyword>
<dbReference type="GO" id="GO:0005886">
    <property type="term" value="C:plasma membrane"/>
    <property type="evidence" value="ECO:0007669"/>
    <property type="project" value="UniProtKB-SubCell"/>
</dbReference>
<gene>
    <name evidence="19" type="ORF">BIGA_1323</name>
</gene>
<dbReference type="InterPro" id="IPR030389">
    <property type="entry name" value="G_FEOB_dom"/>
</dbReference>